<dbReference type="AlphaFoldDB" id="A0A8E0VJZ3"/>
<proteinExistence type="predicted"/>
<dbReference type="PROSITE" id="PS01180">
    <property type="entry name" value="CUB"/>
    <property type="match status" value="1"/>
</dbReference>
<evidence type="ECO:0000313" key="5">
    <source>
        <dbReference type="Proteomes" id="UP000728185"/>
    </source>
</evidence>
<dbReference type="Pfam" id="PF00431">
    <property type="entry name" value="CUB"/>
    <property type="match status" value="1"/>
</dbReference>
<keyword evidence="5" id="KW-1185">Reference proteome</keyword>
<dbReference type="InterPro" id="IPR035914">
    <property type="entry name" value="Sperma_CUB_dom_sf"/>
</dbReference>
<evidence type="ECO:0000313" key="4">
    <source>
        <dbReference type="EMBL" id="KAA0190093.1"/>
    </source>
</evidence>
<evidence type="ECO:0000256" key="1">
    <source>
        <dbReference type="ARBA" id="ARBA00023157"/>
    </source>
</evidence>
<sequence>MNHYTCPKNLPTTKENNQLIVPAVGTTLSEQFECMYHLVARDGEILYAAFENLKIGPDAQCNSDYGFLAMGTTEEDALKSINQICAQPTRSLGVNNESEIYVYFVGKKLQQDDGFKLNYTSGTNVSLCNWSIYYQ</sequence>
<dbReference type="InterPro" id="IPR000859">
    <property type="entry name" value="CUB_dom"/>
</dbReference>
<keyword evidence="1" id="KW-1015">Disulfide bond</keyword>
<accession>A0A8E0VJZ3</accession>
<dbReference type="SUPFAM" id="SSF49854">
    <property type="entry name" value="Spermadhesin, CUB domain"/>
    <property type="match status" value="1"/>
</dbReference>
<evidence type="ECO:0000259" key="3">
    <source>
        <dbReference type="PROSITE" id="PS01180"/>
    </source>
</evidence>
<name>A0A8E0VJZ3_9TREM</name>
<comment type="caution">
    <text evidence="4">The sequence shown here is derived from an EMBL/GenBank/DDBJ whole genome shotgun (WGS) entry which is preliminary data.</text>
</comment>
<evidence type="ECO:0000256" key="2">
    <source>
        <dbReference type="PROSITE-ProRule" id="PRU00059"/>
    </source>
</evidence>
<dbReference type="Proteomes" id="UP000728185">
    <property type="component" value="Unassembled WGS sequence"/>
</dbReference>
<protein>
    <recommendedName>
        <fullName evidence="3">CUB domain-containing protein</fullName>
    </recommendedName>
</protein>
<feature type="domain" description="CUB" evidence="3">
    <location>
        <begin position="6"/>
        <end position="122"/>
    </location>
</feature>
<reference evidence="4" key="1">
    <citation type="submission" date="2019-05" db="EMBL/GenBank/DDBJ databases">
        <title>Annotation for the trematode Fasciolopsis buski.</title>
        <authorList>
            <person name="Choi Y.-J."/>
        </authorList>
    </citation>
    <scope>NUCLEOTIDE SEQUENCE</scope>
    <source>
        <strain evidence="4">HT</strain>
        <tissue evidence="4">Whole worm</tissue>
    </source>
</reference>
<dbReference type="Gene3D" id="2.60.120.290">
    <property type="entry name" value="Spermadhesin, CUB domain"/>
    <property type="match status" value="1"/>
</dbReference>
<dbReference type="EMBL" id="LUCM01007372">
    <property type="protein sequence ID" value="KAA0190093.1"/>
    <property type="molecule type" value="Genomic_DNA"/>
</dbReference>
<gene>
    <name evidence="4" type="ORF">FBUS_02351</name>
</gene>
<comment type="caution">
    <text evidence="2">Lacks conserved residue(s) required for the propagation of feature annotation.</text>
</comment>
<organism evidence="4 5">
    <name type="scientific">Fasciolopsis buskii</name>
    <dbReference type="NCBI Taxonomy" id="27845"/>
    <lineage>
        <taxon>Eukaryota</taxon>
        <taxon>Metazoa</taxon>
        <taxon>Spiralia</taxon>
        <taxon>Lophotrochozoa</taxon>
        <taxon>Platyhelminthes</taxon>
        <taxon>Trematoda</taxon>
        <taxon>Digenea</taxon>
        <taxon>Plagiorchiida</taxon>
        <taxon>Echinostomata</taxon>
        <taxon>Echinostomatoidea</taxon>
        <taxon>Fasciolidae</taxon>
        <taxon>Fasciolopsis</taxon>
    </lineage>
</organism>